<dbReference type="EMBL" id="JBHSMU010000004">
    <property type="protein sequence ID" value="MFC5458910.1"/>
    <property type="molecule type" value="Genomic_DNA"/>
</dbReference>
<reference evidence="3" key="1">
    <citation type="journal article" date="2019" name="Int. J. Syst. Evol. Microbiol.">
        <title>The Global Catalogue of Microorganisms (GCM) 10K type strain sequencing project: providing services to taxonomists for standard genome sequencing and annotation.</title>
        <authorList>
            <consortium name="The Broad Institute Genomics Platform"/>
            <consortium name="The Broad Institute Genome Sequencing Center for Infectious Disease"/>
            <person name="Wu L."/>
            <person name="Ma J."/>
        </authorList>
    </citation>
    <scope>NUCLEOTIDE SEQUENCE [LARGE SCALE GENOMIC DNA]</scope>
    <source>
        <strain evidence="3">KACC 12649</strain>
    </source>
</reference>
<dbReference type="SUPFAM" id="SSF54427">
    <property type="entry name" value="NTF2-like"/>
    <property type="match status" value="1"/>
</dbReference>
<protein>
    <submittedName>
        <fullName evidence="2">Nuclear transport factor 2 family protein</fullName>
    </submittedName>
</protein>
<feature type="domain" description="SnoaL-like" evidence="1">
    <location>
        <begin position="12"/>
        <end position="118"/>
    </location>
</feature>
<gene>
    <name evidence="2" type="ORF">ACFPN5_03685</name>
</gene>
<dbReference type="InterPro" id="IPR032710">
    <property type="entry name" value="NTF2-like_dom_sf"/>
</dbReference>
<comment type="caution">
    <text evidence="2">The sequence shown here is derived from an EMBL/GenBank/DDBJ whole genome shotgun (WGS) entry which is preliminary data.</text>
</comment>
<dbReference type="Proteomes" id="UP001596050">
    <property type="component" value="Unassembled WGS sequence"/>
</dbReference>
<evidence type="ECO:0000259" key="1">
    <source>
        <dbReference type="Pfam" id="PF12680"/>
    </source>
</evidence>
<proteinExistence type="predicted"/>
<dbReference type="Gene3D" id="3.10.450.50">
    <property type="match status" value="1"/>
</dbReference>
<keyword evidence="3" id="KW-1185">Reference proteome</keyword>
<dbReference type="RefSeq" id="WP_379780223.1">
    <property type="nucleotide sequence ID" value="NZ_JBHSMU010000004.1"/>
</dbReference>
<evidence type="ECO:0000313" key="3">
    <source>
        <dbReference type="Proteomes" id="UP001596050"/>
    </source>
</evidence>
<accession>A0ABW0KZQ8</accession>
<dbReference type="Pfam" id="PF12680">
    <property type="entry name" value="SnoaL_2"/>
    <property type="match status" value="1"/>
</dbReference>
<dbReference type="InterPro" id="IPR037401">
    <property type="entry name" value="SnoaL-like"/>
</dbReference>
<sequence length="140" mass="15551">MSSPSAENKQIVRDFLEVFSSGDAAAIVARLHPDATWWVSGRMAGLSDTYTRAQLGVLLQGVTTLYKHGALKITPTSLIGEGSHVAVEAESYAELNNGRVYNNFYHFLFEIAEGKILRVKEYMDTQHAFDTFLKPQEAPQ</sequence>
<name>A0ABW0KZQ8_9BURK</name>
<evidence type="ECO:0000313" key="2">
    <source>
        <dbReference type="EMBL" id="MFC5458910.1"/>
    </source>
</evidence>
<organism evidence="2 3">
    <name type="scientific">Massilia niabensis</name>
    <dbReference type="NCBI Taxonomy" id="544910"/>
    <lineage>
        <taxon>Bacteria</taxon>
        <taxon>Pseudomonadati</taxon>
        <taxon>Pseudomonadota</taxon>
        <taxon>Betaproteobacteria</taxon>
        <taxon>Burkholderiales</taxon>
        <taxon>Oxalobacteraceae</taxon>
        <taxon>Telluria group</taxon>
        <taxon>Massilia</taxon>
    </lineage>
</organism>